<evidence type="ECO:0000256" key="1">
    <source>
        <dbReference type="SAM" id="Phobius"/>
    </source>
</evidence>
<gene>
    <name evidence="2" type="ORF">L9F63_020202</name>
</gene>
<name>A0AAD7ZSQ1_DIPPU</name>
<dbReference type="AlphaFoldDB" id="A0AAD7ZSQ1"/>
<dbReference type="EMBL" id="JASPKZ010007197">
    <property type="protein sequence ID" value="KAJ9586159.1"/>
    <property type="molecule type" value="Genomic_DNA"/>
</dbReference>
<evidence type="ECO:0000313" key="2">
    <source>
        <dbReference type="EMBL" id="KAJ9586159.1"/>
    </source>
</evidence>
<sequence>KHGGFVDFNAHTRTAGIVQITIVIYIVNKRTSPLPHYISGFENALYQLFLLLAAIVYMCVFVCLVLMTPVPIVIGDLRLLLPIQHPQTQFVNHPAYIRSKATHADLLRNIWYRSSLSANVAKSVYYLISSQTSHNDDFQDLVAFAILVVLHFVSLTLNPRPVASQVNARGSVSANALFAAAKRTENSRRISRERCIDLTGRQSYVLEPSDASPLLHAGAVDVGGCRFRISICLHVRWGLLAGLGCRCHYYMTSRCQDFVNISKIIGFKNSFSTKSDSNMYAY</sequence>
<feature type="non-terminal residue" evidence="2">
    <location>
        <position position="1"/>
    </location>
</feature>
<keyword evidence="1" id="KW-1133">Transmembrane helix</keyword>
<feature type="transmembrane region" description="Helical" evidence="1">
    <location>
        <begin position="48"/>
        <end position="74"/>
    </location>
</feature>
<proteinExistence type="predicted"/>
<feature type="non-terminal residue" evidence="2">
    <location>
        <position position="282"/>
    </location>
</feature>
<keyword evidence="1" id="KW-0812">Transmembrane</keyword>
<reference evidence="2" key="2">
    <citation type="submission" date="2023-05" db="EMBL/GenBank/DDBJ databases">
        <authorList>
            <person name="Fouks B."/>
        </authorList>
    </citation>
    <scope>NUCLEOTIDE SEQUENCE</scope>
    <source>
        <strain evidence="2">Stay&amp;Tobe</strain>
        <tissue evidence="2">Testes</tissue>
    </source>
</reference>
<comment type="caution">
    <text evidence="2">The sequence shown here is derived from an EMBL/GenBank/DDBJ whole genome shotgun (WGS) entry which is preliminary data.</text>
</comment>
<keyword evidence="1" id="KW-0472">Membrane</keyword>
<reference evidence="2" key="1">
    <citation type="journal article" date="2023" name="IScience">
        <title>Live-bearing cockroach genome reveals convergent evolutionary mechanisms linked to viviparity in insects and beyond.</title>
        <authorList>
            <person name="Fouks B."/>
            <person name="Harrison M.C."/>
            <person name="Mikhailova A.A."/>
            <person name="Marchal E."/>
            <person name="English S."/>
            <person name="Carruthers M."/>
            <person name="Jennings E.C."/>
            <person name="Chiamaka E.L."/>
            <person name="Frigard R.A."/>
            <person name="Pippel M."/>
            <person name="Attardo G.M."/>
            <person name="Benoit J.B."/>
            <person name="Bornberg-Bauer E."/>
            <person name="Tobe S.S."/>
        </authorList>
    </citation>
    <scope>NUCLEOTIDE SEQUENCE</scope>
    <source>
        <strain evidence="2">Stay&amp;Tobe</strain>
    </source>
</reference>
<accession>A0AAD7ZSQ1</accession>
<protein>
    <submittedName>
        <fullName evidence="2">Uncharacterized protein</fullName>
    </submittedName>
</protein>
<organism evidence="2 3">
    <name type="scientific">Diploptera punctata</name>
    <name type="common">Pacific beetle cockroach</name>
    <dbReference type="NCBI Taxonomy" id="6984"/>
    <lineage>
        <taxon>Eukaryota</taxon>
        <taxon>Metazoa</taxon>
        <taxon>Ecdysozoa</taxon>
        <taxon>Arthropoda</taxon>
        <taxon>Hexapoda</taxon>
        <taxon>Insecta</taxon>
        <taxon>Pterygota</taxon>
        <taxon>Neoptera</taxon>
        <taxon>Polyneoptera</taxon>
        <taxon>Dictyoptera</taxon>
        <taxon>Blattodea</taxon>
        <taxon>Blaberoidea</taxon>
        <taxon>Blaberidae</taxon>
        <taxon>Diplopterinae</taxon>
        <taxon>Diploptera</taxon>
    </lineage>
</organism>
<keyword evidence="3" id="KW-1185">Reference proteome</keyword>
<dbReference type="Proteomes" id="UP001233999">
    <property type="component" value="Unassembled WGS sequence"/>
</dbReference>
<feature type="transmembrane region" description="Helical" evidence="1">
    <location>
        <begin position="12"/>
        <end position="28"/>
    </location>
</feature>
<evidence type="ECO:0000313" key="3">
    <source>
        <dbReference type="Proteomes" id="UP001233999"/>
    </source>
</evidence>